<dbReference type="InterPro" id="IPR052924">
    <property type="entry name" value="OsmC/Ohr_hydroprdx_reductase"/>
</dbReference>
<dbReference type="InterPro" id="IPR015946">
    <property type="entry name" value="KH_dom-like_a/b"/>
</dbReference>
<keyword evidence="2" id="KW-1185">Reference proteome</keyword>
<evidence type="ECO:0000313" key="1">
    <source>
        <dbReference type="EMBL" id="CDX27961.1"/>
    </source>
</evidence>
<reference evidence="2" key="1">
    <citation type="submission" date="2014-08" db="EMBL/GenBank/DDBJ databases">
        <authorList>
            <person name="Moulin L."/>
        </authorList>
    </citation>
    <scope>NUCLEOTIDE SEQUENCE [LARGE SCALE GENOMIC DNA]</scope>
</reference>
<protein>
    <submittedName>
        <fullName evidence="1">OsmC family protein</fullName>
    </submittedName>
</protein>
<dbReference type="InterPro" id="IPR003718">
    <property type="entry name" value="OsmC/Ohr_fam"/>
</dbReference>
<name>A0A090EHX2_MESPL</name>
<dbReference type="EMBL" id="CCMZ01000067">
    <property type="protein sequence ID" value="CDX27961.1"/>
    <property type="molecule type" value="Genomic_DNA"/>
</dbReference>
<sequence length="171" mass="18412">MDIATFRATQEPIKDLYRKDARAALLTLKAKGSADDSKVTCKVETGRGLALAGIHPKAGGSGQELCSGDMLLEALIACAGVSMRAAAAVLEIPIKSAEISAEGDVDLRGTLGVTEGVPVGFKEIRLRFDIESDVEQSRLTQLMELTDRYCVIFQTIQRSPKTFVKLNRVVS</sequence>
<dbReference type="SUPFAM" id="SSF82784">
    <property type="entry name" value="OsmC-like"/>
    <property type="match status" value="1"/>
</dbReference>
<dbReference type="PANTHER" id="PTHR35368">
    <property type="entry name" value="HYDROPEROXIDE REDUCTASE"/>
    <property type="match status" value="1"/>
</dbReference>
<dbReference type="AlphaFoldDB" id="A0A090EHX2"/>
<evidence type="ECO:0000313" key="2">
    <source>
        <dbReference type="Proteomes" id="UP000045285"/>
    </source>
</evidence>
<accession>A0A090EHX2</accession>
<proteinExistence type="predicted"/>
<dbReference type="Proteomes" id="UP000045285">
    <property type="component" value="Unassembled WGS sequence"/>
</dbReference>
<dbReference type="PANTHER" id="PTHR35368:SF1">
    <property type="entry name" value="HYDROPEROXIDE REDUCTASE"/>
    <property type="match status" value="1"/>
</dbReference>
<organism evidence="1 2">
    <name type="scientific">Mesorhizobium plurifarium</name>
    <dbReference type="NCBI Taxonomy" id="69974"/>
    <lineage>
        <taxon>Bacteria</taxon>
        <taxon>Pseudomonadati</taxon>
        <taxon>Pseudomonadota</taxon>
        <taxon>Alphaproteobacteria</taxon>
        <taxon>Hyphomicrobiales</taxon>
        <taxon>Phyllobacteriaceae</taxon>
        <taxon>Mesorhizobium</taxon>
    </lineage>
</organism>
<gene>
    <name evidence="1" type="ORF">MPL3356_70389</name>
</gene>
<dbReference type="Gene3D" id="3.30.300.20">
    <property type="match status" value="1"/>
</dbReference>
<dbReference type="InterPro" id="IPR036102">
    <property type="entry name" value="OsmC/Ohrsf"/>
</dbReference>
<dbReference type="STRING" id="69974.MPLDJ20_110440"/>
<dbReference type="Pfam" id="PF02566">
    <property type="entry name" value="OsmC"/>
    <property type="match status" value="1"/>
</dbReference>